<evidence type="ECO:0000313" key="2">
    <source>
        <dbReference type="EMBL" id="KRN57131.1"/>
    </source>
</evidence>
<keyword evidence="1" id="KW-0472">Membrane</keyword>
<dbReference type="Pfam" id="PF10031">
    <property type="entry name" value="DUF2273"/>
    <property type="match status" value="1"/>
</dbReference>
<dbReference type="AlphaFoldDB" id="A0A0R2HXI1"/>
<sequence>MQPPESWYPYRGRIIGLLIGLIIALLLITIGFGYTLLIVLLASIGFIIGAWRDGKIDITSWLQFFMK</sequence>
<gene>
    <name evidence="2" type="ORF">IV74_GL000109</name>
</gene>
<dbReference type="EMBL" id="JQBS01000007">
    <property type="protein sequence ID" value="KRN57131.1"/>
    <property type="molecule type" value="Genomic_DNA"/>
</dbReference>
<keyword evidence="3" id="KW-1185">Reference proteome</keyword>
<keyword evidence="1" id="KW-1133">Transmembrane helix</keyword>
<evidence type="ECO:0000256" key="1">
    <source>
        <dbReference type="SAM" id="Phobius"/>
    </source>
</evidence>
<name>A0A0R2HXI1_CARDV</name>
<dbReference type="InterPro" id="IPR018730">
    <property type="entry name" value="DUF2273"/>
</dbReference>
<accession>A0A0R2HXI1</accession>
<dbReference type="GeneID" id="89588106"/>
<organism evidence="2 3">
    <name type="scientific">Carnobacterium divergens DSM 20623</name>
    <dbReference type="NCBI Taxonomy" id="1449336"/>
    <lineage>
        <taxon>Bacteria</taxon>
        <taxon>Bacillati</taxon>
        <taxon>Bacillota</taxon>
        <taxon>Bacilli</taxon>
        <taxon>Lactobacillales</taxon>
        <taxon>Carnobacteriaceae</taxon>
        <taxon>Carnobacterium</taxon>
    </lineage>
</organism>
<feature type="transmembrane region" description="Helical" evidence="1">
    <location>
        <begin position="15"/>
        <end position="48"/>
    </location>
</feature>
<evidence type="ECO:0000313" key="3">
    <source>
        <dbReference type="Proteomes" id="UP000051658"/>
    </source>
</evidence>
<evidence type="ECO:0008006" key="4">
    <source>
        <dbReference type="Google" id="ProtNLM"/>
    </source>
</evidence>
<dbReference type="Proteomes" id="UP000051658">
    <property type="component" value="Unassembled WGS sequence"/>
</dbReference>
<keyword evidence="1" id="KW-0812">Transmembrane</keyword>
<dbReference type="eggNOG" id="COG5547">
    <property type="taxonomic scope" value="Bacteria"/>
</dbReference>
<protein>
    <recommendedName>
        <fullName evidence="4">DUF2273 domain-containing protein</fullName>
    </recommendedName>
</protein>
<dbReference type="RefSeq" id="WP_034571537.1">
    <property type="nucleotide sequence ID" value="NZ_JQBS01000007.1"/>
</dbReference>
<comment type="caution">
    <text evidence="2">The sequence shown here is derived from an EMBL/GenBank/DDBJ whole genome shotgun (WGS) entry which is preliminary data.</text>
</comment>
<proteinExistence type="predicted"/>
<reference evidence="2 3" key="1">
    <citation type="journal article" date="2015" name="Genome Announc.">
        <title>Expanding the biotechnology potential of lactobacilli through comparative genomics of 213 strains and associated genera.</title>
        <authorList>
            <person name="Sun Z."/>
            <person name="Harris H.M."/>
            <person name="McCann A."/>
            <person name="Guo C."/>
            <person name="Argimon S."/>
            <person name="Zhang W."/>
            <person name="Yang X."/>
            <person name="Jeffery I.B."/>
            <person name="Cooney J.C."/>
            <person name="Kagawa T.F."/>
            <person name="Liu W."/>
            <person name="Song Y."/>
            <person name="Salvetti E."/>
            <person name="Wrobel A."/>
            <person name="Rasinkangas P."/>
            <person name="Parkhill J."/>
            <person name="Rea M.C."/>
            <person name="O'Sullivan O."/>
            <person name="Ritari J."/>
            <person name="Douillard F.P."/>
            <person name="Paul Ross R."/>
            <person name="Yang R."/>
            <person name="Briner A.E."/>
            <person name="Felis G.E."/>
            <person name="de Vos W.M."/>
            <person name="Barrangou R."/>
            <person name="Klaenhammer T.R."/>
            <person name="Caufield P.W."/>
            <person name="Cui Y."/>
            <person name="Zhang H."/>
            <person name="O'Toole P.W."/>
        </authorList>
    </citation>
    <scope>NUCLEOTIDE SEQUENCE [LARGE SCALE GENOMIC DNA]</scope>
    <source>
        <strain evidence="2 3">DSM 20623</strain>
    </source>
</reference>
<dbReference type="PATRIC" id="fig|1449336.4.peg.110"/>